<organism evidence="2 3">
    <name type="scientific">Mycena venus</name>
    <dbReference type="NCBI Taxonomy" id="2733690"/>
    <lineage>
        <taxon>Eukaryota</taxon>
        <taxon>Fungi</taxon>
        <taxon>Dikarya</taxon>
        <taxon>Basidiomycota</taxon>
        <taxon>Agaricomycotina</taxon>
        <taxon>Agaricomycetes</taxon>
        <taxon>Agaricomycetidae</taxon>
        <taxon>Agaricales</taxon>
        <taxon>Marasmiineae</taxon>
        <taxon>Mycenaceae</taxon>
        <taxon>Mycena</taxon>
    </lineage>
</organism>
<reference evidence="2" key="1">
    <citation type="submission" date="2020-05" db="EMBL/GenBank/DDBJ databases">
        <title>Mycena genomes resolve the evolution of fungal bioluminescence.</title>
        <authorList>
            <person name="Tsai I.J."/>
        </authorList>
    </citation>
    <scope>NUCLEOTIDE SEQUENCE</scope>
    <source>
        <strain evidence="2">CCC161011</strain>
    </source>
</reference>
<keyword evidence="3" id="KW-1185">Reference proteome</keyword>
<dbReference type="AlphaFoldDB" id="A0A8H7D6F0"/>
<protein>
    <submittedName>
        <fullName evidence="2">Uncharacterized protein</fullName>
    </submittedName>
</protein>
<evidence type="ECO:0000256" key="1">
    <source>
        <dbReference type="SAM" id="MobiDB-lite"/>
    </source>
</evidence>
<proteinExistence type="predicted"/>
<name>A0A8H7D6F0_9AGAR</name>
<dbReference type="EMBL" id="JACAZI010000004">
    <property type="protein sequence ID" value="KAF7363130.1"/>
    <property type="molecule type" value="Genomic_DNA"/>
</dbReference>
<accession>A0A8H7D6F0</accession>
<feature type="region of interest" description="Disordered" evidence="1">
    <location>
        <begin position="265"/>
        <end position="290"/>
    </location>
</feature>
<gene>
    <name evidence="2" type="ORF">MVEN_00665500</name>
</gene>
<dbReference type="Proteomes" id="UP000620124">
    <property type="component" value="Unassembled WGS sequence"/>
</dbReference>
<comment type="caution">
    <text evidence="2">The sequence shown here is derived from an EMBL/GenBank/DDBJ whole genome shotgun (WGS) entry which is preliminary data.</text>
</comment>
<evidence type="ECO:0000313" key="2">
    <source>
        <dbReference type="EMBL" id="KAF7363130.1"/>
    </source>
</evidence>
<dbReference type="OrthoDB" id="2979572at2759"/>
<evidence type="ECO:0000313" key="3">
    <source>
        <dbReference type="Proteomes" id="UP000620124"/>
    </source>
</evidence>
<sequence>MPHMSRETLHDAEDSDLCASEAGRHYSDQVVHLATSTEPAQPAVTVDTQQIPLATSLVLSISSLEESNPSIQRIPVEPSTSITVLFWICTHWREMALSFPMLWSSLAMEPLHPFDEGGYPSSIFRYSFVLTETFFSDVQIPPHVPRGLSIQVENLHTPKISTVPQLFKRLLLPSLHNLTVLEIHSDAMDLTVLPSFLERPQCSLERIFHFVGRVATQLSNGVETLAVSARGKLLMPRLAKLDLPSCYSFDGTFGAIVASRFSSSVDGSSPPRGALKPIKVRFDPGPHPLN</sequence>